<proteinExistence type="predicted"/>
<comment type="caution">
    <text evidence="3">The sequence shown here is derived from an EMBL/GenBank/DDBJ whole genome shotgun (WGS) entry which is preliminary data.</text>
</comment>
<organism evidence="3 4">
    <name type="scientific">Rhodococcus spelaei</name>
    <dbReference type="NCBI Taxonomy" id="2546320"/>
    <lineage>
        <taxon>Bacteria</taxon>
        <taxon>Bacillati</taxon>
        <taxon>Actinomycetota</taxon>
        <taxon>Actinomycetes</taxon>
        <taxon>Mycobacteriales</taxon>
        <taxon>Nocardiaceae</taxon>
        <taxon>Rhodococcus</taxon>
    </lineage>
</organism>
<dbReference type="AlphaFoldDB" id="A0A541B2C7"/>
<evidence type="ECO:0000313" key="3">
    <source>
        <dbReference type="EMBL" id="TQF66469.1"/>
    </source>
</evidence>
<keyword evidence="4" id="KW-1185">Reference proteome</keyword>
<protein>
    <submittedName>
        <fullName evidence="3">DUF2235 domain-containing protein</fullName>
    </submittedName>
</protein>
<dbReference type="InterPro" id="IPR018712">
    <property type="entry name" value="Tle1-like_cat"/>
</dbReference>
<gene>
    <name evidence="3" type="ORF">FK531_18415</name>
</gene>
<dbReference type="PANTHER" id="PTHR33840:SF1">
    <property type="entry name" value="TLE1 PHOSPHOLIPASE DOMAIN-CONTAINING PROTEIN"/>
    <property type="match status" value="1"/>
</dbReference>
<evidence type="ECO:0000259" key="2">
    <source>
        <dbReference type="Pfam" id="PF09994"/>
    </source>
</evidence>
<feature type="region of interest" description="Disordered" evidence="1">
    <location>
        <begin position="360"/>
        <end position="408"/>
    </location>
</feature>
<dbReference type="EMBL" id="VIGH01000008">
    <property type="protein sequence ID" value="TQF66469.1"/>
    <property type="molecule type" value="Genomic_DNA"/>
</dbReference>
<dbReference type="Proteomes" id="UP000316256">
    <property type="component" value="Unassembled WGS sequence"/>
</dbReference>
<feature type="domain" description="T6SS Phospholipase effector Tle1-like catalytic" evidence="2">
    <location>
        <begin position="14"/>
        <end position="266"/>
    </location>
</feature>
<dbReference type="InterPro" id="IPR029058">
    <property type="entry name" value="AB_hydrolase_fold"/>
</dbReference>
<sequence length="408" mass="45576">MPDTQPTPPPPAPKRIVVCFDGTGNQIRATRNTNVIRLFRALENTAGEQILFYDPGVGTLSAAGAHTRIGRWYSRMLGLAFGLGLKTNLADAYTFLMNHWEPGDQIFIFGFSRGAYTARALAGLLHLIGIPRQASDNLVEYAIATYARRHKWTDADRAEAAEFSSTLCRAVDGSFSIPVHYLGVWDTVSAPGIFRRDLSFPNTHHLSNVLAGRHAISIDEKRRPYRQDPVRNPRIEEAWFAGVHSDVGGGFEEHELSDISLMWVLDGARTHGVQLRRTEELRELPTLEPADATARVHPTGWIWSLLIWRHRRPAPGVNVHASVRLRREHDPSYGSRLQDPNWVDEGWDRHPADRFRSAACHDSAVSAGPNPPLRSLPRERRREPTAPVPQPQSSAAGQGPRARTPRLP</sequence>
<dbReference type="SUPFAM" id="SSF53474">
    <property type="entry name" value="alpha/beta-Hydrolases"/>
    <property type="match status" value="1"/>
</dbReference>
<evidence type="ECO:0000313" key="4">
    <source>
        <dbReference type="Proteomes" id="UP000316256"/>
    </source>
</evidence>
<dbReference type="Pfam" id="PF09994">
    <property type="entry name" value="T6SS_Tle1-like_cat"/>
    <property type="match status" value="1"/>
</dbReference>
<evidence type="ECO:0000256" key="1">
    <source>
        <dbReference type="SAM" id="MobiDB-lite"/>
    </source>
</evidence>
<dbReference type="OrthoDB" id="4378831at2"/>
<accession>A0A541B2C7</accession>
<name>A0A541B2C7_9NOCA</name>
<dbReference type="PANTHER" id="PTHR33840">
    <property type="match status" value="1"/>
</dbReference>
<reference evidence="3 4" key="1">
    <citation type="submission" date="2019-06" db="EMBL/GenBank/DDBJ databases">
        <title>Rhodococcus spaelei sp. nov., isolated from a cave.</title>
        <authorList>
            <person name="Lee S.D."/>
        </authorList>
    </citation>
    <scope>NUCLEOTIDE SEQUENCE [LARGE SCALE GENOMIC DNA]</scope>
    <source>
        <strain evidence="3 4">C9-5</strain>
    </source>
</reference>